<proteinExistence type="predicted"/>
<gene>
    <name evidence="1" type="ORF">MSj_02227</name>
</gene>
<evidence type="ECO:0000313" key="2">
    <source>
        <dbReference type="Proteomes" id="UP000248272"/>
    </source>
</evidence>
<dbReference type="Proteomes" id="UP000248272">
    <property type="component" value="Unassembled WGS sequence"/>
</dbReference>
<name>A0A2Z6UP86_MICAE</name>
<dbReference type="EMBL" id="BDSG01000047">
    <property type="protein sequence ID" value="GBL10734.1"/>
    <property type="molecule type" value="Genomic_DNA"/>
</dbReference>
<dbReference type="RefSeq" id="WP_216362257.1">
    <property type="nucleotide sequence ID" value="NZ_BDSG01000047.1"/>
</dbReference>
<sequence length="102" mass="10880">MTIIAQSETLTGVWNCNDGGVYFIRQIGNQVWWYGQSSDGGATWSNVFQGTITGSPITGSWADVPKESIRGNSSMTLSIEGSNRLRKIGSGGSGFGGSLWSR</sequence>
<evidence type="ECO:0000313" key="1">
    <source>
        <dbReference type="EMBL" id="GBL10734.1"/>
    </source>
</evidence>
<accession>A0A2Z6UP86</accession>
<comment type="caution">
    <text evidence="1">The sequence shown here is derived from an EMBL/GenBank/DDBJ whole genome shotgun (WGS) entry which is preliminary data.</text>
</comment>
<organism evidence="1 2">
    <name type="scientific">Microcystis aeruginosa Sj</name>
    <dbReference type="NCBI Taxonomy" id="1979544"/>
    <lineage>
        <taxon>Bacteria</taxon>
        <taxon>Bacillati</taxon>
        <taxon>Cyanobacteriota</taxon>
        <taxon>Cyanophyceae</taxon>
        <taxon>Oscillatoriophycideae</taxon>
        <taxon>Chroococcales</taxon>
        <taxon>Microcystaceae</taxon>
        <taxon>Microcystis</taxon>
    </lineage>
</organism>
<reference evidence="1 2" key="1">
    <citation type="journal article" date="2018" name="Front. Microbiol.">
        <title>Adaptation of the Freshwater Bloom-Forming Cyanobacterium Microcystis aeruginosa to Brackish Water Is Driven by Recent Horizontal Transfer of Sucrose Genes.</title>
        <authorList>
            <person name="Tanabe Y."/>
            <person name="Hodoki Y."/>
            <person name="Sano T."/>
            <person name="Tada K."/>
            <person name="Watanabe M.M."/>
        </authorList>
    </citation>
    <scope>NUCLEOTIDE SEQUENCE [LARGE SCALE GENOMIC DNA]</scope>
    <source>
        <strain evidence="1 2">Sj</strain>
    </source>
</reference>
<protein>
    <submittedName>
        <fullName evidence="1">Uncharacterized protein</fullName>
    </submittedName>
</protein>
<dbReference type="AlphaFoldDB" id="A0A2Z6UP86"/>